<protein>
    <submittedName>
        <fullName evidence="6">Aldehyde dehydrogenase family protein</fullName>
    </submittedName>
</protein>
<organism evidence="6 7">
    <name type="scientific">Parathalassolituus penaei</name>
    <dbReference type="NCBI Taxonomy" id="2997323"/>
    <lineage>
        <taxon>Bacteria</taxon>
        <taxon>Pseudomonadati</taxon>
        <taxon>Pseudomonadota</taxon>
        <taxon>Gammaproteobacteria</taxon>
        <taxon>Oceanospirillales</taxon>
        <taxon>Oceanospirillaceae</taxon>
        <taxon>Parathalassolituus</taxon>
    </lineage>
</organism>
<evidence type="ECO:0000256" key="2">
    <source>
        <dbReference type="ARBA" id="ARBA00023002"/>
    </source>
</evidence>
<dbReference type="PANTHER" id="PTHR11699">
    <property type="entry name" value="ALDEHYDE DEHYDROGENASE-RELATED"/>
    <property type="match status" value="1"/>
</dbReference>
<dbReference type="InterPro" id="IPR015590">
    <property type="entry name" value="Aldehyde_DH_dom"/>
</dbReference>
<keyword evidence="2 4" id="KW-0560">Oxidoreductase</keyword>
<evidence type="ECO:0000313" key="6">
    <source>
        <dbReference type="EMBL" id="MCY0966233.1"/>
    </source>
</evidence>
<dbReference type="InterPro" id="IPR016160">
    <property type="entry name" value="Ald_DH_CS_CYS"/>
</dbReference>
<keyword evidence="7" id="KW-1185">Reference proteome</keyword>
<comment type="caution">
    <text evidence="6">The sequence shown here is derived from an EMBL/GenBank/DDBJ whole genome shotgun (WGS) entry which is preliminary data.</text>
</comment>
<dbReference type="AlphaFoldDB" id="A0A9X3IUI9"/>
<sequence>MSEISLLPATLEFLQRPHGQFIDGNPCTGSGNTIAVINPATEAVIASVSTASTDQINAAVNAAHQCFTSVWADFNPYARGLILNRLADLIEAHGEELAQLETLESGKNIVLSRIFAVQQSALCLRYFAGWTTKISGETLPCNFPSMQGEQYSAYTRREPVGVVAAIVPWNFSVMIACWKLAAALACGCTVVLKPSEFTPLALLRLMELAREAGLPAGALNLVNGAGEVGKALIEHPLVNKVSFTGSVASGEKVNVAAASRMIRCTLELGGKNTAALLKDADINRAVGGLLQTGYIHQGQVCAAPERVLVHRSRIDELTDKLGAALTAAPMGSPLDERMPFGPLSNRPHFDKVRHYLDIASRESRILCGGQSLDRPGYYITPAMVQARHIEETLMQEETFGPVISFMAYDDEEELLGLINHSPYGLGTSLWTNNLAAAMRMIPKVESGTVWVNMHTMVDPSVPFGGVKKSGLGREFGSAAIEEYTELKSVFLCY</sequence>
<dbReference type="SUPFAM" id="SSF53720">
    <property type="entry name" value="ALDH-like"/>
    <property type="match status" value="1"/>
</dbReference>
<feature type="active site" evidence="3">
    <location>
        <position position="267"/>
    </location>
</feature>
<dbReference type="Proteomes" id="UP001150830">
    <property type="component" value="Unassembled WGS sequence"/>
</dbReference>
<gene>
    <name evidence="6" type="ORF">OUO13_13645</name>
</gene>
<dbReference type="PROSITE" id="PS00070">
    <property type="entry name" value="ALDEHYDE_DEHYDR_CYS"/>
    <property type="match status" value="1"/>
</dbReference>
<dbReference type="GO" id="GO:0016620">
    <property type="term" value="F:oxidoreductase activity, acting on the aldehyde or oxo group of donors, NAD or NADP as acceptor"/>
    <property type="evidence" value="ECO:0007669"/>
    <property type="project" value="InterPro"/>
</dbReference>
<proteinExistence type="inferred from homology"/>
<dbReference type="InterPro" id="IPR016163">
    <property type="entry name" value="Ald_DH_C"/>
</dbReference>
<accession>A0A9X3IUI9</accession>
<dbReference type="Gene3D" id="3.40.309.10">
    <property type="entry name" value="Aldehyde Dehydrogenase, Chain A, domain 2"/>
    <property type="match status" value="1"/>
</dbReference>
<dbReference type="FunFam" id="3.40.605.10:FF:000007">
    <property type="entry name" value="NAD/NADP-dependent betaine aldehyde dehydrogenase"/>
    <property type="match status" value="1"/>
</dbReference>
<evidence type="ECO:0000313" key="7">
    <source>
        <dbReference type="Proteomes" id="UP001150830"/>
    </source>
</evidence>
<evidence type="ECO:0000259" key="5">
    <source>
        <dbReference type="Pfam" id="PF00171"/>
    </source>
</evidence>
<dbReference type="RefSeq" id="WP_283174444.1">
    <property type="nucleotide sequence ID" value="NZ_JAPNOA010000039.1"/>
</dbReference>
<dbReference type="InterPro" id="IPR016161">
    <property type="entry name" value="Ald_DH/histidinol_DH"/>
</dbReference>
<dbReference type="EMBL" id="JAPNOA010000039">
    <property type="protein sequence ID" value="MCY0966233.1"/>
    <property type="molecule type" value="Genomic_DNA"/>
</dbReference>
<feature type="domain" description="Aldehyde dehydrogenase" evidence="5">
    <location>
        <begin position="30"/>
        <end position="489"/>
    </location>
</feature>
<dbReference type="Pfam" id="PF00171">
    <property type="entry name" value="Aldedh"/>
    <property type="match status" value="1"/>
</dbReference>
<comment type="similarity">
    <text evidence="1 4">Belongs to the aldehyde dehydrogenase family.</text>
</comment>
<evidence type="ECO:0000256" key="3">
    <source>
        <dbReference type="PROSITE-ProRule" id="PRU10007"/>
    </source>
</evidence>
<dbReference type="InterPro" id="IPR029510">
    <property type="entry name" value="Ald_DH_CS_GLU"/>
</dbReference>
<evidence type="ECO:0000256" key="1">
    <source>
        <dbReference type="ARBA" id="ARBA00009986"/>
    </source>
</evidence>
<dbReference type="InterPro" id="IPR016162">
    <property type="entry name" value="Ald_DH_N"/>
</dbReference>
<evidence type="ECO:0000256" key="4">
    <source>
        <dbReference type="RuleBase" id="RU003345"/>
    </source>
</evidence>
<reference evidence="6" key="1">
    <citation type="submission" date="2022-11" db="EMBL/GenBank/DDBJ databases">
        <title>Parathalassolutuus dongxingensis gen. nov., sp. nov., a novel member of family Oceanospirillaceae isolated from a coastal shrimp pond in Guangxi, China.</title>
        <authorList>
            <person name="Chen H."/>
        </authorList>
    </citation>
    <scope>NUCLEOTIDE SEQUENCE</scope>
    <source>
        <strain evidence="6">G-43</strain>
    </source>
</reference>
<dbReference type="PROSITE" id="PS00687">
    <property type="entry name" value="ALDEHYDE_DEHYDR_GLU"/>
    <property type="match status" value="1"/>
</dbReference>
<name>A0A9X3IUI9_9GAMM</name>
<dbReference type="Gene3D" id="3.40.605.10">
    <property type="entry name" value="Aldehyde Dehydrogenase, Chain A, domain 1"/>
    <property type="match status" value="1"/>
</dbReference>